<evidence type="ECO:0000313" key="2">
    <source>
        <dbReference type="Proteomes" id="UP000242231"/>
    </source>
</evidence>
<proteinExistence type="predicted"/>
<organism evidence="1 2">
    <name type="scientific">Oceanisphaera arctica</name>
    <dbReference type="NCBI Taxonomy" id="641510"/>
    <lineage>
        <taxon>Bacteria</taxon>
        <taxon>Pseudomonadati</taxon>
        <taxon>Pseudomonadota</taxon>
        <taxon>Gammaproteobacteria</taxon>
        <taxon>Aeromonadales</taxon>
        <taxon>Aeromonadaceae</taxon>
        <taxon>Oceanisphaera</taxon>
    </lineage>
</organism>
<protein>
    <submittedName>
        <fullName evidence="1">Uncharacterized protein</fullName>
    </submittedName>
</protein>
<name>A0A2P5TNB1_9GAMM</name>
<comment type="caution">
    <text evidence="1">The sequence shown here is derived from an EMBL/GenBank/DDBJ whole genome shotgun (WGS) entry which is preliminary data.</text>
</comment>
<dbReference type="RefSeq" id="WP_104485975.1">
    <property type="nucleotide sequence ID" value="NZ_BMYB01000003.1"/>
</dbReference>
<accession>A0A2P5TNB1</accession>
<sequence>MKPFAEFCQRYELNPATDEAREQYAEYQRQLELFRNAAGLGTDDEPPAHTFPCALGEVTVCRVSGDRFTVRDQRMGLYAQCEREHITVERWPGLPELGEAAGAHLVLSAPGGLRVVLCELTPDEAPRLAWFVGVKLMEGDE</sequence>
<keyword evidence="2" id="KW-1185">Reference proteome</keyword>
<evidence type="ECO:0000313" key="1">
    <source>
        <dbReference type="EMBL" id="PPL16980.1"/>
    </source>
</evidence>
<dbReference type="Proteomes" id="UP000242231">
    <property type="component" value="Unassembled WGS sequence"/>
</dbReference>
<gene>
    <name evidence="1" type="ORF">UN63_06540</name>
</gene>
<dbReference type="AlphaFoldDB" id="A0A2P5TNB1"/>
<dbReference type="OrthoDB" id="5600665at2"/>
<dbReference type="EMBL" id="MPZM01000010">
    <property type="protein sequence ID" value="PPL16980.1"/>
    <property type="molecule type" value="Genomic_DNA"/>
</dbReference>
<reference evidence="2" key="1">
    <citation type="submission" date="2016-11" db="EMBL/GenBank/DDBJ databases">
        <authorList>
            <person name="Sisinthy S."/>
            <person name="Ara S."/>
            <person name="Gundlapally S.R."/>
        </authorList>
    </citation>
    <scope>NUCLEOTIDE SEQUENCE [LARGE SCALE GENOMIC DNA]</scope>
    <source>
        <strain evidence="2">V1-41</strain>
    </source>
</reference>